<dbReference type="PANTHER" id="PTHR42852">
    <property type="entry name" value="THIOL:DISULFIDE INTERCHANGE PROTEIN DSBE"/>
    <property type="match status" value="1"/>
</dbReference>
<dbReference type="GO" id="GO:0016209">
    <property type="term" value="F:antioxidant activity"/>
    <property type="evidence" value="ECO:0007669"/>
    <property type="project" value="InterPro"/>
</dbReference>
<evidence type="ECO:0000259" key="1">
    <source>
        <dbReference type="PROSITE" id="PS51352"/>
    </source>
</evidence>
<dbReference type="InterPro" id="IPR050553">
    <property type="entry name" value="Thioredoxin_ResA/DsbE_sf"/>
</dbReference>
<sequence length="162" mass="18290">MALLLLLCVGTVQAVDVILPDLNGRDRSLDEFRGQWVLVNFWASWCQPCIEEMPELERFHLAHHEHDAVVIGINMEDSTPEQLKAFLRRQPVSYPVLLAPVDGHTTLGRVLALPTSMLISPEGQLITRHVGIITADKIEQLIEQGEQARQPDRITKNQRSVQ</sequence>
<dbReference type="CDD" id="cd02966">
    <property type="entry name" value="TlpA_like_family"/>
    <property type="match status" value="1"/>
</dbReference>
<gene>
    <name evidence="2" type="ORF">AAY24_08030</name>
</gene>
<dbReference type="InterPro" id="IPR013766">
    <property type="entry name" value="Thioredoxin_domain"/>
</dbReference>
<accession>A0A0F7JUQ4</accession>
<dbReference type="Proteomes" id="UP000034410">
    <property type="component" value="Chromosome"/>
</dbReference>
<dbReference type="EMBL" id="CP011412">
    <property type="protein sequence ID" value="AKH20306.1"/>
    <property type="molecule type" value="Genomic_DNA"/>
</dbReference>
<dbReference type="Pfam" id="PF00578">
    <property type="entry name" value="AhpC-TSA"/>
    <property type="match status" value="1"/>
</dbReference>
<dbReference type="InterPro" id="IPR000866">
    <property type="entry name" value="AhpC/TSA"/>
</dbReference>
<organism evidence="2 3">
    <name type="scientific">Sedimenticola thiotaurini</name>
    <dbReference type="NCBI Taxonomy" id="1543721"/>
    <lineage>
        <taxon>Bacteria</taxon>
        <taxon>Pseudomonadati</taxon>
        <taxon>Pseudomonadota</taxon>
        <taxon>Gammaproteobacteria</taxon>
        <taxon>Chromatiales</taxon>
        <taxon>Sedimenticolaceae</taxon>
        <taxon>Sedimenticola</taxon>
    </lineage>
</organism>
<keyword evidence="3" id="KW-1185">Reference proteome</keyword>
<dbReference type="PATRIC" id="fig|1543721.4.peg.1662"/>
<name>A0A0F7JUQ4_9GAMM</name>
<dbReference type="Gene3D" id="3.40.30.10">
    <property type="entry name" value="Glutaredoxin"/>
    <property type="match status" value="1"/>
</dbReference>
<dbReference type="RefSeq" id="WP_046859241.1">
    <property type="nucleotide sequence ID" value="NZ_CP011412.1"/>
</dbReference>
<evidence type="ECO:0000313" key="2">
    <source>
        <dbReference type="EMBL" id="AKH20306.1"/>
    </source>
</evidence>
<dbReference type="KEGG" id="seds:AAY24_08030"/>
<dbReference type="PROSITE" id="PS51352">
    <property type="entry name" value="THIOREDOXIN_2"/>
    <property type="match status" value="1"/>
</dbReference>
<dbReference type="AlphaFoldDB" id="A0A0F7JUQ4"/>
<dbReference type="GO" id="GO:0016491">
    <property type="term" value="F:oxidoreductase activity"/>
    <property type="evidence" value="ECO:0007669"/>
    <property type="project" value="InterPro"/>
</dbReference>
<evidence type="ECO:0000313" key="3">
    <source>
        <dbReference type="Proteomes" id="UP000034410"/>
    </source>
</evidence>
<feature type="domain" description="Thioredoxin" evidence="1">
    <location>
        <begin position="8"/>
        <end position="147"/>
    </location>
</feature>
<proteinExistence type="predicted"/>
<protein>
    <recommendedName>
        <fullName evidence="1">Thioredoxin domain-containing protein</fullName>
    </recommendedName>
</protein>
<reference evidence="2 3" key="1">
    <citation type="journal article" date="2015" name="Genome Announc.">
        <title>Complete Genome Sequence of Sedimenticola thiotaurini Strain SIP-G1, a Polyphosphate- and Polyhydroxyalkanoate-Accumulating Sulfur-Oxidizing Gammaproteobacterium Isolated from Salt Marsh Sediments.</title>
        <authorList>
            <person name="Flood B.E."/>
            <person name="Jones D.S."/>
            <person name="Bailey J.V."/>
        </authorList>
    </citation>
    <scope>NUCLEOTIDE SEQUENCE [LARGE SCALE GENOMIC DNA]</scope>
    <source>
        <strain evidence="2 3">SIP-G1</strain>
    </source>
</reference>
<dbReference type="InterPro" id="IPR036249">
    <property type="entry name" value="Thioredoxin-like_sf"/>
</dbReference>
<dbReference type="PANTHER" id="PTHR42852:SF13">
    <property type="entry name" value="PROTEIN DIPZ"/>
    <property type="match status" value="1"/>
</dbReference>
<dbReference type="SUPFAM" id="SSF52833">
    <property type="entry name" value="Thioredoxin-like"/>
    <property type="match status" value="1"/>
</dbReference>